<feature type="region of interest" description="Disordered" evidence="1">
    <location>
        <begin position="47"/>
        <end position="80"/>
    </location>
</feature>
<gene>
    <name evidence="2" type="ORF">SODALDRAFT_356473</name>
</gene>
<dbReference type="Proteomes" id="UP000272025">
    <property type="component" value="Unassembled WGS sequence"/>
</dbReference>
<dbReference type="EMBL" id="ML119052">
    <property type="protein sequence ID" value="ROT40484.1"/>
    <property type="molecule type" value="Genomic_DNA"/>
</dbReference>
<accession>A0A3N2Q144</accession>
<dbReference type="RefSeq" id="XP_028468290.1">
    <property type="nucleotide sequence ID" value="XM_028613912.1"/>
</dbReference>
<sequence length="80" mass="8821">MRADSGLRSKVDTEPKVCETFGIEPSVCCISPDRTFTSSPLSAVFGHEVKPQSMDRHDATPSSPRDIHPPRTQAELKTRP</sequence>
<reference evidence="2 3" key="1">
    <citation type="journal article" date="2018" name="Mol. Ecol.">
        <title>The obligate alkalophilic soda-lake fungus Sodiomyces alkalinus has shifted to a protein diet.</title>
        <authorList>
            <person name="Grum-Grzhimaylo A.A."/>
            <person name="Falkoski D.L."/>
            <person name="van den Heuvel J."/>
            <person name="Valero-Jimenez C.A."/>
            <person name="Min B."/>
            <person name="Choi I.G."/>
            <person name="Lipzen A."/>
            <person name="Daum C.G."/>
            <person name="Aanen D.K."/>
            <person name="Tsang A."/>
            <person name="Henrissat B."/>
            <person name="Bilanenko E.N."/>
            <person name="de Vries R.P."/>
            <person name="van Kan J.A.L."/>
            <person name="Grigoriev I.V."/>
            <person name="Debets A.J.M."/>
        </authorList>
    </citation>
    <scope>NUCLEOTIDE SEQUENCE [LARGE SCALE GENOMIC DNA]</scope>
    <source>
        <strain evidence="2 3">F11</strain>
    </source>
</reference>
<evidence type="ECO:0000313" key="3">
    <source>
        <dbReference type="Proteomes" id="UP000272025"/>
    </source>
</evidence>
<organism evidence="2 3">
    <name type="scientific">Sodiomyces alkalinus (strain CBS 110278 / VKM F-3762 / F11)</name>
    <name type="common">Alkaliphilic filamentous fungus</name>
    <dbReference type="NCBI Taxonomy" id="1314773"/>
    <lineage>
        <taxon>Eukaryota</taxon>
        <taxon>Fungi</taxon>
        <taxon>Dikarya</taxon>
        <taxon>Ascomycota</taxon>
        <taxon>Pezizomycotina</taxon>
        <taxon>Sordariomycetes</taxon>
        <taxon>Hypocreomycetidae</taxon>
        <taxon>Glomerellales</taxon>
        <taxon>Plectosphaerellaceae</taxon>
        <taxon>Sodiomyces</taxon>
    </lineage>
</organism>
<dbReference type="GeneID" id="39582390"/>
<evidence type="ECO:0000313" key="2">
    <source>
        <dbReference type="EMBL" id="ROT40484.1"/>
    </source>
</evidence>
<keyword evidence="3" id="KW-1185">Reference proteome</keyword>
<evidence type="ECO:0000256" key="1">
    <source>
        <dbReference type="SAM" id="MobiDB-lite"/>
    </source>
</evidence>
<name>A0A3N2Q144_SODAK</name>
<protein>
    <submittedName>
        <fullName evidence="2">Uncharacterized protein</fullName>
    </submittedName>
</protein>
<proteinExistence type="predicted"/>
<dbReference type="AlphaFoldDB" id="A0A3N2Q144"/>